<evidence type="ECO:0000259" key="5">
    <source>
        <dbReference type="PROSITE" id="PS51710"/>
    </source>
</evidence>
<dbReference type="PROSITE" id="PS00905">
    <property type="entry name" value="GTP1_OBG"/>
    <property type="match status" value="1"/>
</dbReference>
<evidence type="ECO:0000313" key="6">
    <source>
        <dbReference type="EMBL" id="KAF7636924.1"/>
    </source>
</evidence>
<dbReference type="NCBIfam" id="TIGR00231">
    <property type="entry name" value="small_GTP"/>
    <property type="match status" value="1"/>
</dbReference>
<dbReference type="PANTHER" id="PTHR43127">
    <property type="entry name" value="DEVELOPMENTALLY-REGULATED GTP-BINDING PROTEIN 2"/>
    <property type="match status" value="1"/>
</dbReference>
<dbReference type="Pfam" id="PF01926">
    <property type="entry name" value="MMR_HSR1"/>
    <property type="match status" value="1"/>
</dbReference>
<dbReference type="SUPFAM" id="SSF52047">
    <property type="entry name" value="RNI-like"/>
    <property type="match status" value="1"/>
</dbReference>
<evidence type="ECO:0000256" key="3">
    <source>
        <dbReference type="ARBA" id="ARBA00023134"/>
    </source>
</evidence>
<dbReference type="InterPro" id="IPR045001">
    <property type="entry name" value="DRG"/>
</dbReference>
<gene>
    <name evidence="6" type="ORF">Mgra_00003663</name>
</gene>
<dbReference type="InterPro" id="IPR006073">
    <property type="entry name" value="GTP-bd"/>
</dbReference>
<dbReference type="InterPro" id="IPR031662">
    <property type="entry name" value="GTP-binding_2"/>
</dbReference>
<comment type="similarity">
    <text evidence="1">Belongs to the ATP synthase subunit s family.</text>
</comment>
<keyword evidence="2" id="KW-0547">Nucleotide-binding</keyword>
<dbReference type="SUPFAM" id="SSF52540">
    <property type="entry name" value="P-loop containing nucleoside triphosphate hydrolases"/>
    <property type="match status" value="1"/>
</dbReference>
<keyword evidence="7" id="KW-1185">Reference proteome</keyword>
<proteinExistence type="inferred from homology"/>
<evidence type="ECO:0000256" key="1">
    <source>
        <dbReference type="ARBA" id="ARBA00006901"/>
    </source>
</evidence>
<evidence type="ECO:0000256" key="2">
    <source>
        <dbReference type="ARBA" id="ARBA00022741"/>
    </source>
</evidence>
<comment type="caution">
    <text evidence="6">The sequence shown here is derived from an EMBL/GenBank/DDBJ whole genome shotgun (WGS) entry which is preliminary data.</text>
</comment>
<name>A0A8S9ZUK2_9BILA</name>
<dbReference type="GO" id="GO:0003924">
    <property type="term" value="F:GTPase activity"/>
    <property type="evidence" value="ECO:0007669"/>
    <property type="project" value="InterPro"/>
</dbReference>
<evidence type="ECO:0000256" key="4">
    <source>
        <dbReference type="ARBA" id="ARBA00076566"/>
    </source>
</evidence>
<feature type="domain" description="OBG-type G" evidence="5">
    <location>
        <begin position="63"/>
        <end position="289"/>
    </location>
</feature>
<dbReference type="OrthoDB" id="1708588at2759"/>
<protein>
    <recommendedName>
        <fullName evidence="4">ATP synthase subunit s-like protein</fullName>
    </recommendedName>
</protein>
<dbReference type="Pfam" id="PF16897">
    <property type="entry name" value="MMR_HSR1_Xtn"/>
    <property type="match status" value="1"/>
</dbReference>
<dbReference type="Gene3D" id="6.10.140.1070">
    <property type="match status" value="2"/>
</dbReference>
<reference evidence="6" key="1">
    <citation type="journal article" date="2020" name="Ecol. Evol.">
        <title>Genome structure and content of the rice root-knot nematode (Meloidogyne graminicola).</title>
        <authorList>
            <person name="Phan N.T."/>
            <person name="Danchin E.G.J."/>
            <person name="Klopp C."/>
            <person name="Perfus-Barbeoch L."/>
            <person name="Kozlowski D.K."/>
            <person name="Koutsovoulos G.D."/>
            <person name="Lopez-Roques C."/>
            <person name="Bouchez O."/>
            <person name="Zahm M."/>
            <person name="Besnard G."/>
            <person name="Bellafiore S."/>
        </authorList>
    </citation>
    <scope>NUCLEOTIDE SEQUENCE</scope>
    <source>
        <strain evidence="6">VN-18</strain>
    </source>
</reference>
<dbReference type="Gene3D" id="3.80.10.10">
    <property type="entry name" value="Ribonuclease Inhibitor"/>
    <property type="match status" value="1"/>
</dbReference>
<accession>A0A8S9ZUK2</accession>
<dbReference type="InterPro" id="IPR006074">
    <property type="entry name" value="GTP1-OBG_CS"/>
</dbReference>
<keyword evidence="3" id="KW-0342">GTP-binding</keyword>
<dbReference type="EMBL" id="JABEBT010000025">
    <property type="protein sequence ID" value="KAF7636924.1"/>
    <property type="molecule type" value="Genomic_DNA"/>
</dbReference>
<dbReference type="InterPro" id="IPR005225">
    <property type="entry name" value="Small_GTP-bd"/>
</dbReference>
<dbReference type="InterPro" id="IPR027417">
    <property type="entry name" value="P-loop_NTPase"/>
</dbReference>
<dbReference type="FunFam" id="3.80.10.10:FF:000168">
    <property type="entry name" value="Distal membrane arm assembly complex 2"/>
    <property type="match status" value="1"/>
</dbReference>
<dbReference type="GO" id="GO:0005525">
    <property type="term" value="F:GTP binding"/>
    <property type="evidence" value="ECO:0007669"/>
    <property type="project" value="UniProtKB-KW"/>
</dbReference>
<evidence type="ECO:0000313" key="7">
    <source>
        <dbReference type="Proteomes" id="UP000605970"/>
    </source>
</evidence>
<sequence length="732" mass="83566">MGIVEKIQEIEREISRTQKNKATEYHLGVLKAKLAKYRQELLEPSKGGSSKGEGFDVMKSGDARVALIGFPSVGKSTFLSTVTTTESVAASYEFTTLTCIPGVIEYNGANIQLLDLPGIIEGAAQGKGRGRQVIAVAKTADLILMMLDATKGDVQKGLLEKELEAVGIRLNKKPPNIYFKRKAGGGVKFTHTVPLTYCDEKMINSVLHEYKIFNADIIFRENSTVDELIDVIQGNRVYIPCLYVYNKIDQLCIEEMDILARNSPHNVVVSCEMNLNLDYMLMKIWEYLALIRIYTKKPGSPPDLGPEDGIILRGSSTVFYLTPERSQDVMPKKAIQDQDNWMLGMYPIQWHVGLKQMRYVDHSFDNLRRCGDYRHFQYLQFDQRFLPERLMFLGADLAAAHFIVHRNGSVKFLGDPHWHKREGIFRKYSLPGTKVEGMYLEAIDASGTELMFEGFDNLYDLEFLRLLSLRNCYYVDDWVLSRIGSIFSKSLEMLDLSNCKRISAKGLVGLRSLTKLRHLRLDGLENIEGIEKSALMLEDAIPDLLITGLDYDKAMLEFEDEERVLRNDRIVMDAKGNAFVEDDNGRFFYVKGSVNERVVVCDNDKPLVTSLIRREVPAIDTEEFEDLDDLTKGKLRHFLVGSPSGYSWTEQVETILTHEESLKRWEGIPTEIKMLPKYQREALLEARRQRKLLNNGELMLKLTKSSSKEISCEDEEVKNKFFVVSLYKNIFF</sequence>
<dbReference type="InterPro" id="IPR031167">
    <property type="entry name" value="G_OBG"/>
</dbReference>
<dbReference type="AlphaFoldDB" id="A0A8S9ZUK2"/>
<dbReference type="InterPro" id="IPR032675">
    <property type="entry name" value="LRR_dom_sf"/>
</dbReference>
<dbReference type="PROSITE" id="PS51710">
    <property type="entry name" value="G_OBG"/>
    <property type="match status" value="1"/>
</dbReference>
<organism evidence="6 7">
    <name type="scientific">Meloidogyne graminicola</name>
    <dbReference type="NCBI Taxonomy" id="189291"/>
    <lineage>
        <taxon>Eukaryota</taxon>
        <taxon>Metazoa</taxon>
        <taxon>Ecdysozoa</taxon>
        <taxon>Nematoda</taxon>
        <taxon>Chromadorea</taxon>
        <taxon>Rhabditida</taxon>
        <taxon>Tylenchina</taxon>
        <taxon>Tylenchomorpha</taxon>
        <taxon>Tylenchoidea</taxon>
        <taxon>Meloidogynidae</taxon>
        <taxon>Meloidogyninae</taxon>
        <taxon>Meloidogyne</taxon>
    </lineage>
</organism>
<dbReference type="FunFam" id="3.40.50.300:FF:000740">
    <property type="entry name" value="Putative GTP-binding protein 1"/>
    <property type="match status" value="1"/>
</dbReference>
<dbReference type="PRINTS" id="PR00326">
    <property type="entry name" value="GTP1OBG"/>
</dbReference>
<dbReference type="Proteomes" id="UP000605970">
    <property type="component" value="Unassembled WGS sequence"/>
</dbReference>
<dbReference type="CDD" id="cd01896">
    <property type="entry name" value="DRG"/>
    <property type="match status" value="1"/>
</dbReference>